<dbReference type="PRINTS" id="PR00792">
    <property type="entry name" value="PEPSIN"/>
</dbReference>
<dbReference type="InterPro" id="IPR001969">
    <property type="entry name" value="Aspartic_peptidase_AS"/>
</dbReference>
<gene>
    <name evidence="17" type="ORF">B456_008G103400</name>
</gene>
<reference evidence="17 18" key="1">
    <citation type="journal article" date="2012" name="Nature">
        <title>Repeated polyploidization of Gossypium genomes and the evolution of spinnable cotton fibres.</title>
        <authorList>
            <person name="Paterson A.H."/>
            <person name="Wendel J.F."/>
            <person name="Gundlach H."/>
            <person name="Guo H."/>
            <person name="Jenkins J."/>
            <person name="Jin D."/>
            <person name="Llewellyn D."/>
            <person name="Showmaker K.C."/>
            <person name="Shu S."/>
            <person name="Udall J."/>
            <person name="Yoo M.J."/>
            <person name="Byers R."/>
            <person name="Chen W."/>
            <person name="Doron-Faigenboim A."/>
            <person name="Duke M.V."/>
            <person name="Gong L."/>
            <person name="Grimwood J."/>
            <person name="Grover C."/>
            <person name="Grupp K."/>
            <person name="Hu G."/>
            <person name="Lee T.H."/>
            <person name="Li J."/>
            <person name="Lin L."/>
            <person name="Liu T."/>
            <person name="Marler B.S."/>
            <person name="Page J.T."/>
            <person name="Roberts A.W."/>
            <person name="Romanel E."/>
            <person name="Sanders W.S."/>
            <person name="Szadkowski E."/>
            <person name="Tan X."/>
            <person name="Tang H."/>
            <person name="Xu C."/>
            <person name="Wang J."/>
            <person name="Wang Z."/>
            <person name="Zhang D."/>
            <person name="Zhang L."/>
            <person name="Ashrafi H."/>
            <person name="Bedon F."/>
            <person name="Bowers J.E."/>
            <person name="Brubaker C.L."/>
            <person name="Chee P.W."/>
            <person name="Das S."/>
            <person name="Gingle A.R."/>
            <person name="Haigler C.H."/>
            <person name="Harker D."/>
            <person name="Hoffmann L.V."/>
            <person name="Hovav R."/>
            <person name="Jones D.C."/>
            <person name="Lemke C."/>
            <person name="Mansoor S."/>
            <person name="ur Rahman M."/>
            <person name="Rainville L.N."/>
            <person name="Rambani A."/>
            <person name="Reddy U.K."/>
            <person name="Rong J.K."/>
            <person name="Saranga Y."/>
            <person name="Scheffler B.E."/>
            <person name="Scheffler J.A."/>
            <person name="Stelly D.M."/>
            <person name="Triplett B.A."/>
            <person name="Van Deynze A."/>
            <person name="Vaslin M.F."/>
            <person name="Waghmare V.N."/>
            <person name="Walford S.A."/>
            <person name="Wright R.J."/>
            <person name="Zaki E.A."/>
            <person name="Zhang T."/>
            <person name="Dennis E.S."/>
            <person name="Mayer K.F."/>
            <person name="Peterson D.G."/>
            <person name="Rokhsar D.S."/>
            <person name="Wang X."/>
            <person name="Schmutz J."/>
        </authorList>
    </citation>
    <scope>NUCLEOTIDE SEQUENCE [LARGE SCALE GENOMIC DNA]</scope>
</reference>
<evidence type="ECO:0000256" key="12">
    <source>
        <dbReference type="PIRSR" id="PIRSR601461-1"/>
    </source>
</evidence>
<dbReference type="PROSITE" id="PS51767">
    <property type="entry name" value="PEPTIDASE_A1"/>
    <property type="match status" value="1"/>
</dbReference>
<evidence type="ECO:0000313" key="17">
    <source>
        <dbReference type="EMBL" id="KJB49158.1"/>
    </source>
</evidence>
<dbReference type="InterPro" id="IPR032799">
    <property type="entry name" value="TAXi_C"/>
</dbReference>
<dbReference type="FunFam" id="2.40.70.10:FF:000014">
    <property type="entry name" value="Aspartyl protease family protein 1"/>
    <property type="match status" value="1"/>
</dbReference>
<feature type="active site" evidence="12">
    <location>
        <position position="122"/>
    </location>
</feature>
<evidence type="ECO:0000256" key="6">
    <source>
        <dbReference type="ARBA" id="ARBA00022729"/>
    </source>
</evidence>
<dbReference type="EMBL" id="CM001747">
    <property type="protein sequence ID" value="KJB49158.1"/>
    <property type="molecule type" value="Genomic_DNA"/>
</dbReference>
<keyword evidence="5 13" id="KW-0645">Protease</keyword>
<dbReference type="GO" id="GO:0004190">
    <property type="term" value="F:aspartic-type endopeptidase activity"/>
    <property type="evidence" value="ECO:0007669"/>
    <property type="project" value="UniProtKB-KW"/>
</dbReference>
<dbReference type="KEGG" id="gra:105763685"/>
<accession>A0A0D2RD56</accession>
<dbReference type="STRING" id="29730.A0A0D2RD56"/>
<dbReference type="eggNOG" id="KOG1339">
    <property type="taxonomic scope" value="Eukaryota"/>
</dbReference>
<feature type="region of interest" description="Disordered" evidence="14">
    <location>
        <begin position="459"/>
        <end position="506"/>
    </location>
</feature>
<keyword evidence="3" id="KW-1003">Cell membrane</keyword>
<dbReference type="GO" id="GO:0005886">
    <property type="term" value="C:plasma membrane"/>
    <property type="evidence" value="ECO:0007669"/>
    <property type="project" value="UniProtKB-SubCell"/>
</dbReference>
<dbReference type="AlphaFoldDB" id="A0A0D2RD56"/>
<evidence type="ECO:0000256" key="3">
    <source>
        <dbReference type="ARBA" id="ARBA00022475"/>
    </source>
</evidence>
<dbReference type="Gene3D" id="2.40.70.10">
    <property type="entry name" value="Acid Proteases"/>
    <property type="match status" value="2"/>
</dbReference>
<dbReference type="InterPro" id="IPR032861">
    <property type="entry name" value="TAXi_N"/>
</dbReference>
<evidence type="ECO:0000256" key="4">
    <source>
        <dbReference type="ARBA" id="ARBA00022622"/>
    </source>
</evidence>
<evidence type="ECO:0000256" key="14">
    <source>
        <dbReference type="SAM" id="MobiDB-lite"/>
    </source>
</evidence>
<evidence type="ECO:0000256" key="7">
    <source>
        <dbReference type="ARBA" id="ARBA00022750"/>
    </source>
</evidence>
<feature type="chain" id="PRO_5002262694" description="Peptidase A1 domain-containing protein" evidence="15">
    <location>
        <begin position="25"/>
        <end position="545"/>
    </location>
</feature>
<evidence type="ECO:0000256" key="10">
    <source>
        <dbReference type="ARBA" id="ARBA00023180"/>
    </source>
</evidence>
<keyword evidence="18" id="KW-1185">Reference proteome</keyword>
<keyword evidence="11" id="KW-0449">Lipoprotein</keyword>
<dbReference type="Proteomes" id="UP000032304">
    <property type="component" value="Chromosome 8"/>
</dbReference>
<evidence type="ECO:0000256" key="2">
    <source>
        <dbReference type="ARBA" id="ARBA00007447"/>
    </source>
</evidence>
<dbReference type="SUPFAM" id="SSF50630">
    <property type="entry name" value="Acid proteases"/>
    <property type="match status" value="1"/>
</dbReference>
<evidence type="ECO:0000256" key="15">
    <source>
        <dbReference type="SAM" id="SignalP"/>
    </source>
</evidence>
<dbReference type="InterPro" id="IPR001461">
    <property type="entry name" value="Aspartic_peptidase_A1"/>
</dbReference>
<dbReference type="PROSITE" id="PS00141">
    <property type="entry name" value="ASP_PROTEASE"/>
    <property type="match status" value="1"/>
</dbReference>
<dbReference type="FunFam" id="2.40.70.10:FF:000012">
    <property type="entry name" value="Aspartyl protease family protein 1"/>
    <property type="match status" value="1"/>
</dbReference>
<feature type="domain" description="Peptidase A1" evidence="16">
    <location>
        <begin position="104"/>
        <end position="449"/>
    </location>
</feature>
<feature type="active site" evidence="12">
    <location>
        <position position="332"/>
    </location>
</feature>
<dbReference type="InterPro" id="IPR021109">
    <property type="entry name" value="Peptidase_aspartic_dom_sf"/>
</dbReference>
<comment type="subcellular location">
    <subcellularLocation>
        <location evidence="1">Cell membrane</location>
        <topology evidence="1">Lipid-anchor</topology>
        <topology evidence="1">GPI-anchor</topology>
    </subcellularLocation>
</comment>
<proteinExistence type="inferred from homology"/>
<dbReference type="Pfam" id="PF14543">
    <property type="entry name" value="TAXi_N"/>
    <property type="match status" value="1"/>
</dbReference>
<keyword evidence="4" id="KW-0336">GPI-anchor</keyword>
<dbReference type="PANTHER" id="PTHR13683:SF743">
    <property type="entry name" value="ASPARTIC PROTEINASE-LIKE PROTEIN 1"/>
    <property type="match status" value="1"/>
</dbReference>
<dbReference type="InterPro" id="IPR033121">
    <property type="entry name" value="PEPTIDASE_A1"/>
</dbReference>
<feature type="compositionally biased region" description="Low complexity" evidence="14">
    <location>
        <begin position="483"/>
        <end position="497"/>
    </location>
</feature>
<evidence type="ECO:0000259" key="16">
    <source>
        <dbReference type="PROSITE" id="PS51767"/>
    </source>
</evidence>
<evidence type="ECO:0000256" key="11">
    <source>
        <dbReference type="ARBA" id="ARBA00023288"/>
    </source>
</evidence>
<dbReference type="GO" id="GO:0098552">
    <property type="term" value="C:side of membrane"/>
    <property type="evidence" value="ECO:0007669"/>
    <property type="project" value="UniProtKB-KW"/>
</dbReference>
<dbReference type="Gramene" id="KJB49158">
    <property type="protein sequence ID" value="KJB49158"/>
    <property type="gene ID" value="B456_008G103400"/>
</dbReference>
<evidence type="ECO:0000256" key="13">
    <source>
        <dbReference type="RuleBase" id="RU000454"/>
    </source>
</evidence>
<evidence type="ECO:0000256" key="8">
    <source>
        <dbReference type="ARBA" id="ARBA00022801"/>
    </source>
</evidence>
<keyword evidence="6 15" id="KW-0732">Signal</keyword>
<evidence type="ECO:0000313" key="18">
    <source>
        <dbReference type="Proteomes" id="UP000032304"/>
    </source>
</evidence>
<dbReference type="OMA" id="GEFAVFC"/>
<evidence type="ECO:0000256" key="1">
    <source>
        <dbReference type="ARBA" id="ARBA00004609"/>
    </source>
</evidence>
<dbReference type="CDD" id="cd05471">
    <property type="entry name" value="pepsin_like"/>
    <property type="match status" value="1"/>
</dbReference>
<evidence type="ECO:0000256" key="9">
    <source>
        <dbReference type="ARBA" id="ARBA00023136"/>
    </source>
</evidence>
<feature type="compositionally biased region" description="Polar residues" evidence="14">
    <location>
        <begin position="464"/>
        <end position="482"/>
    </location>
</feature>
<keyword evidence="9" id="KW-0472">Membrane</keyword>
<dbReference type="PANTHER" id="PTHR13683">
    <property type="entry name" value="ASPARTYL PROTEASES"/>
    <property type="match status" value="1"/>
</dbReference>
<dbReference type="OrthoDB" id="2747330at2759"/>
<comment type="similarity">
    <text evidence="2 13">Belongs to the peptidase A1 family.</text>
</comment>
<organism evidence="17 18">
    <name type="scientific">Gossypium raimondii</name>
    <name type="common">Peruvian cotton</name>
    <name type="synonym">Gossypium klotzschianum subsp. raimondii</name>
    <dbReference type="NCBI Taxonomy" id="29730"/>
    <lineage>
        <taxon>Eukaryota</taxon>
        <taxon>Viridiplantae</taxon>
        <taxon>Streptophyta</taxon>
        <taxon>Embryophyta</taxon>
        <taxon>Tracheophyta</taxon>
        <taxon>Spermatophyta</taxon>
        <taxon>Magnoliopsida</taxon>
        <taxon>eudicotyledons</taxon>
        <taxon>Gunneridae</taxon>
        <taxon>Pentapetalae</taxon>
        <taxon>rosids</taxon>
        <taxon>malvids</taxon>
        <taxon>Malvales</taxon>
        <taxon>Malvaceae</taxon>
        <taxon>Malvoideae</taxon>
        <taxon>Gossypium</taxon>
    </lineage>
</organism>
<protein>
    <recommendedName>
        <fullName evidence="16">Peptidase A1 domain-containing protein</fullName>
    </recommendedName>
</protein>
<evidence type="ECO:0000256" key="5">
    <source>
        <dbReference type="ARBA" id="ARBA00022670"/>
    </source>
</evidence>
<keyword evidence="7 13" id="KW-0064">Aspartyl protease</keyword>
<sequence length="545" mass="59773">METTRSLILILVSFLAFSSSHVSADFTYSSRLIHRFSDEAKLLRVLRNDGGVRWPEMKNLEYYELLVNSDFQRQKMKLGTKYNLVFPSQGSKTTSFGNDFGWLHYTWIDIGTPNVSFLVALDVGSDLLWVPCDCVQCAPLSASYYSSLDRDLSEYRPSGSSSSRHVPCSHQLCESSLNCKSSKQQCPYTIDYYTENTSSSGLLVEDTLHLASVDDHKLNTSVQASVIIGCGMKQSGGYLDGVAPDGLMGLGPGEISVPSVLAKAGLIRNSFSMCFDDEDSGRIYFGDKGPPTQESTHFLPSDGKYETYIVGVEACCIGNSCLKQMGFSAVVDSGTSFTFLPNEVYERIAKEFDRQINATITSYPGYPWKYCYKSSSEELPKVPHLKLVFPLNNSFVVFNPVFVVYGIQGISGFCLAVQPMEGDVGTIGQNFMTGYRMVFDREKMKLGWSPSNCQDLADGKRMSLSPNGTPSNPLPTNEQQSTPGGRAVAPAVAGRAPPSKPSAAAHTHLPSSSLQFCYINLLPMLVLWHLLVSSFPIDTGTTTHG</sequence>
<keyword evidence="8 13" id="KW-0378">Hydrolase</keyword>
<keyword evidence="10" id="KW-0325">Glycoprotein</keyword>
<name>A0A0D2RD56_GOSRA</name>
<feature type="signal peptide" evidence="15">
    <location>
        <begin position="1"/>
        <end position="24"/>
    </location>
</feature>
<dbReference type="InterPro" id="IPR034164">
    <property type="entry name" value="Pepsin-like_dom"/>
</dbReference>
<dbReference type="Pfam" id="PF14541">
    <property type="entry name" value="TAXi_C"/>
    <property type="match status" value="1"/>
</dbReference>
<dbReference type="GO" id="GO:0006508">
    <property type="term" value="P:proteolysis"/>
    <property type="evidence" value="ECO:0007669"/>
    <property type="project" value="UniProtKB-KW"/>
</dbReference>